<evidence type="ECO:0000313" key="2">
    <source>
        <dbReference type="EMBL" id="CAB0007456.1"/>
    </source>
</evidence>
<organism evidence="2 3">
    <name type="scientific">Nesidiocoris tenuis</name>
    <dbReference type="NCBI Taxonomy" id="355587"/>
    <lineage>
        <taxon>Eukaryota</taxon>
        <taxon>Metazoa</taxon>
        <taxon>Ecdysozoa</taxon>
        <taxon>Arthropoda</taxon>
        <taxon>Hexapoda</taxon>
        <taxon>Insecta</taxon>
        <taxon>Pterygota</taxon>
        <taxon>Neoptera</taxon>
        <taxon>Paraneoptera</taxon>
        <taxon>Hemiptera</taxon>
        <taxon>Heteroptera</taxon>
        <taxon>Panheteroptera</taxon>
        <taxon>Cimicomorpha</taxon>
        <taxon>Miridae</taxon>
        <taxon>Dicyphina</taxon>
        <taxon>Nesidiocoris</taxon>
    </lineage>
</organism>
<accession>A0A6H5H1H3</accession>
<gene>
    <name evidence="2" type="ORF">NTEN_LOCUS12736</name>
</gene>
<evidence type="ECO:0000313" key="3">
    <source>
        <dbReference type="Proteomes" id="UP000479000"/>
    </source>
</evidence>
<sequence length="147" mass="17275">MGEETRKFPQEKLAVYAAVESACEDVGTNNTFLGRFSVDQDATLLLSELFYRCPEKFLFVSIDVLSDVKIDQNRFMNLFSRPGNWKRPVRTWKPSLVTAREPISIWMMLNCCSGKIPKLSKVSKRWKNRKRKRSQRLNEKQRKRKSI</sequence>
<proteinExistence type="predicted"/>
<keyword evidence="3" id="KW-1185">Reference proteome</keyword>
<dbReference type="EMBL" id="CADCXU010019083">
    <property type="protein sequence ID" value="CAB0007456.1"/>
    <property type="molecule type" value="Genomic_DNA"/>
</dbReference>
<dbReference type="Proteomes" id="UP000479000">
    <property type="component" value="Unassembled WGS sequence"/>
</dbReference>
<evidence type="ECO:0000256" key="1">
    <source>
        <dbReference type="SAM" id="MobiDB-lite"/>
    </source>
</evidence>
<feature type="region of interest" description="Disordered" evidence="1">
    <location>
        <begin position="124"/>
        <end position="147"/>
    </location>
</feature>
<dbReference type="AlphaFoldDB" id="A0A6H5H1H3"/>
<reference evidence="2 3" key="1">
    <citation type="submission" date="2020-02" db="EMBL/GenBank/DDBJ databases">
        <authorList>
            <person name="Ferguson B K."/>
        </authorList>
    </citation>
    <scope>NUCLEOTIDE SEQUENCE [LARGE SCALE GENOMIC DNA]</scope>
</reference>
<protein>
    <submittedName>
        <fullName evidence="2">Uncharacterized protein</fullName>
    </submittedName>
</protein>
<feature type="non-terminal residue" evidence="2">
    <location>
        <position position="147"/>
    </location>
</feature>
<name>A0A6H5H1H3_9HEMI</name>